<dbReference type="PANTHER" id="PTHR22550">
    <property type="entry name" value="SPORE GERMINATION PROTEIN"/>
    <property type="match status" value="1"/>
</dbReference>
<organism evidence="5 6">
    <name type="scientific">Desmospora profundinema</name>
    <dbReference type="NCBI Taxonomy" id="1571184"/>
    <lineage>
        <taxon>Bacteria</taxon>
        <taxon>Bacillati</taxon>
        <taxon>Bacillota</taxon>
        <taxon>Bacilli</taxon>
        <taxon>Bacillales</taxon>
        <taxon>Thermoactinomycetaceae</taxon>
        <taxon>Desmospora</taxon>
    </lineage>
</organism>
<keyword evidence="6" id="KW-1185">Reference proteome</keyword>
<proteinExistence type="inferred from homology"/>
<dbReference type="Pfam" id="PF03323">
    <property type="entry name" value="GerA"/>
    <property type="match status" value="1"/>
</dbReference>
<feature type="transmembrane region" description="Helical" evidence="4">
    <location>
        <begin position="327"/>
        <end position="349"/>
    </location>
</feature>
<keyword evidence="2 4" id="KW-0472">Membrane</keyword>
<dbReference type="InterPro" id="IPR050768">
    <property type="entry name" value="UPF0353/GerABKA_families"/>
</dbReference>
<gene>
    <name evidence="5" type="ORF">JOE21_003354</name>
</gene>
<feature type="transmembrane region" description="Helical" evidence="4">
    <location>
        <begin position="419"/>
        <end position="446"/>
    </location>
</feature>
<dbReference type="InterPro" id="IPR004995">
    <property type="entry name" value="Spore_Ger"/>
</dbReference>
<evidence type="ECO:0000313" key="6">
    <source>
        <dbReference type="Proteomes" id="UP001185012"/>
    </source>
</evidence>
<protein>
    <submittedName>
        <fullName evidence="5">Spore germination protein</fullName>
    </submittedName>
</protein>
<evidence type="ECO:0000256" key="3">
    <source>
        <dbReference type="SAM" id="MobiDB-lite"/>
    </source>
</evidence>
<feature type="compositionally biased region" description="Basic and acidic residues" evidence="3">
    <location>
        <begin position="490"/>
        <end position="503"/>
    </location>
</feature>
<accession>A0ABU1ITU2</accession>
<feature type="transmembrane region" description="Helical" evidence="4">
    <location>
        <begin position="361"/>
        <end position="382"/>
    </location>
</feature>
<feature type="transmembrane region" description="Helical" evidence="4">
    <location>
        <begin position="296"/>
        <end position="315"/>
    </location>
</feature>
<dbReference type="Proteomes" id="UP001185012">
    <property type="component" value="Unassembled WGS sequence"/>
</dbReference>
<comment type="similarity">
    <text evidence="1">Belongs to the GerABKA family.</text>
</comment>
<keyword evidence="4" id="KW-1133">Transmembrane helix</keyword>
<comment type="caution">
    <text evidence="5">The sequence shown here is derived from an EMBL/GenBank/DDBJ whole genome shotgun (WGS) entry which is preliminary data.</text>
</comment>
<feature type="region of interest" description="Disordered" evidence="3">
    <location>
        <begin position="484"/>
        <end position="503"/>
    </location>
</feature>
<name>A0ABU1ITU2_9BACL</name>
<reference evidence="5 6" key="1">
    <citation type="submission" date="2023-07" db="EMBL/GenBank/DDBJ databases">
        <title>Genomic Encyclopedia of Type Strains, Phase IV (KMG-IV): sequencing the most valuable type-strain genomes for metagenomic binning, comparative biology and taxonomic classification.</title>
        <authorList>
            <person name="Goeker M."/>
        </authorList>
    </citation>
    <scope>NUCLEOTIDE SEQUENCE [LARGE SCALE GENOMIC DNA]</scope>
    <source>
        <strain evidence="5 6">DSM 45903</strain>
    </source>
</reference>
<dbReference type="EMBL" id="JAVDQG010000009">
    <property type="protein sequence ID" value="MDR6227339.1"/>
    <property type="molecule type" value="Genomic_DNA"/>
</dbReference>
<sequence>MSRIRRRDRGNPIKARTGIPIYKNLEKNLVELQRRFPHAPDLVVRRFRTKTGVEAALVYLENMVDKNSVNDQLLEPLMYELSSIEELDRLDIPVGNMETTSRWAKAESAIFDGVSVVLLEGVPSALLFYTQGWPQRAIQEPEIESTLKGGHQGLIETASQNLALIRRYLNHRELEIREYTVGIRGKIKVYLLSLRDVTKPEFVTEMENRIQRIEVDAVINMGELEEYIEDHPYSLFPQFLQTERPDNVVSQLLQGRVAVLMDRAPFALIGPITFTAFFQNVDDYSTRWPVSSFLRLFRFFAFFIATTFPAIYIAVVSYHYEVLPLDLLLSIGISRALVPFPPILEALLMEGAIEMIREAGVRLPAPIGQTIGVVGGIVIGQAAVQAGIVSNIMVIIVAITAIASFIIPNHDLASAIRLVRFPIMLFAAFFGMVGLMIGLMIVTIHIHSLESLGQPFGSPIAPIRLRDWKDTWIRIPLRRMNTRPLATDPKQNRRQERTGQSED</sequence>
<evidence type="ECO:0000256" key="4">
    <source>
        <dbReference type="SAM" id="Phobius"/>
    </source>
</evidence>
<dbReference type="PIRSF" id="PIRSF005690">
    <property type="entry name" value="GerBA"/>
    <property type="match status" value="1"/>
</dbReference>
<evidence type="ECO:0000313" key="5">
    <source>
        <dbReference type="EMBL" id="MDR6227339.1"/>
    </source>
</evidence>
<dbReference type="PANTHER" id="PTHR22550:SF16">
    <property type="entry name" value="SPORE GERMINATION PROTEIN"/>
    <property type="match status" value="1"/>
</dbReference>
<keyword evidence="4" id="KW-0812">Transmembrane</keyword>
<evidence type="ECO:0000256" key="1">
    <source>
        <dbReference type="ARBA" id="ARBA00005278"/>
    </source>
</evidence>
<evidence type="ECO:0000256" key="2">
    <source>
        <dbReference type="ARBA" id="ARBA00023136"/>
    </source>
</evidence>
<feature type="transmembrane region" description="Helical" evidence="4">
    <location>
        <begin position="388"/>
        <end position="407"/>
    </location>
</feature>
<dbReference type="RefSeq" id="WP_309868334.1">
    <property type="nucleotide sequence ID" value="NZ_JAVDQG010000009.1"/>
</dbReference>